<dbReference type="EMBL" id="NPBV01000005">
    <property type="protein sequence ID" value="PAD21789.1"/>
    <property type="molecule type" value="Genomic_DNA"/>
</dbReference>
<comment type="caution">
    <text evidence="1">The sequence shown here is derived from an EMBL/GenBank/DDBJ whole genome shotgun (WGS) entry which is preliminary data.</text>
</comment>
<gene>
    <name evidence="1" type="ORF">CHH64_06910</name>
</gene>
<evidence type="ECO:0008006" key="3">
    <source>
        <dbReference type="Google" id="ProtNLM"/>
    </source>
</evidence>
<accession>A0A268ACI3</accession>
<sequence length="86" mass="9625">MLLPDPSSMLTEFQREIYALQAASSIYTLENRIPHITIANHLNPGQQSAVQHLAQQRLDPFSGTLSKIALIQITEHAVIELQVYSL</sequence>
<proteinExistence type="predicted"/>
<dbReference type="Gene3D" id="3.90.1140.10">
    <property type="entry name" value="Cyclic phosphodiesterase"/>
    <property type="match status" value="1"/>
</dbReference>
<reference evidence="1 2" key="1">
    <citation type="submission" date="2017-07" db="EMBL/GenBank/DDBJ databases">
        <title>Isolation and whole genome analysis of endospore-forming bacteria from heroin.</title>
        <authorList>
            <person name="Kalinowski J."/>
            <person name="Ahrens B."/>
            <person name="Al-Dilaimi A."/>
            <person name="Winkler A."/>
            <person name="Wibberg D."/>
            <person name="Schleenbecker U."/>
            <person name="Ruckert C."/>
            <person name="Wolfel R."/>
            <person name="Grass G."/>
        </authorList>
    </citation>
    <scope>NUCLEOTIDE SEQUENCE [LARGE SCALE GENOMIC DNA]</scope>
    <source>
        <strain evidence="1 2">7528</strain>
    </source>
</reference>
<dbReference type="Proteomes" id="UP000216013">
    <property type="component" value="Unassembled WGS sequence"/>
</dbReference>
<evidence type="ECO:0000313" key="1">
    <source>
        <dbReference type="EMBL" id="PAD21789.1"/>
    </source>
</evidence>
<dbReference type="AlphaFoldDB" id="A0A268ACI3"/>
<name>A0A268ACI3_9BACI</name>
<protein>
    <recommendedName>
        <fullName evidence="3">2'-5' RNA ligase superfamily protein</fullName>
    </recommendedName>
</protein>
<organism evidence="1 2">
    <name type="scientific">Terribacillus saccharophilus</name>
    <dbReference type="NCBI Taxonomy" id="361277"/>
    <lineage>
        <taxon>Bacteria</taxon>
        <taxon>Bacillati</taxon>
        <taxon>Bacillota</taxon>
        <taxon>Bacilli</taxon>
        <taxon>Bacillales</taxon>
        <taxon>Bacillaceae</taxon>
        <taxon>Terribacillus</taxon>
    </lineage>
</organism>
<evidence type="ECO:0000313" key="2">
    <source>
        <dbReference type="Proteomes" id="UP000216013"/>
    </source>
</evidence>